<comment type="caution">
    <text evidence="16">The sequence shown here is derived from an EMBL/GenBank/DDBJ whole genome shotgun (WGS) entry which is preliminary data.</text>
</comment>
<comment type="subcellular location">
    <subcellularLocation>
        <location evidence="1 11">Cell outer membrane</location>
        <topology evidence="1 11">Multi-pass membrane protein</topology>
    </subcellularLocation>
</comment>
<evidence type="ECO:0000256" key="7">
    <source>
        <dbReference type="ARBA" id="ARBA00023065"/>
    </source>
</evidence>
<evidence type="ECO:0000259" key="14">
    <source>
        <dbReference type="Pfam" id="PF00593"/>
    </source>
</evidence>
<dbReference type="Pfam" id="PF07715">
    <property type="entry name" value="Plug"/>
    <property type="match status" value="1"/>
</dbReference>
<keyword evidence="6" id="KW-0408">Iron</keyword>
<dbReference type="Pfam" id="PF00593">
    <property type="entry name" value="TonB_dep_Rec_b-barrel"/>
    <property type="match status" value="1"/>
</dbReference>
<evidence type="ECO:0000256" key="6">
    <source>
        <dbReference type="ARBA" id="ARBA00023004"/>
    </source>
</evidence>
<keyword evidence="8 12" id="KW-0798">TonB box</keyword>
<dbReference type="InterPro" id="IPR036942">
    <property type="entry name" value="Beta-barrel_TonB_sf"/>
</dbReference>
<keyword evidence="3 11" id="KW-1134">Transmembrane beta strand</keyword>
<keyword evidence="9 11" id="KW-0472">Membrane</keyword>
<proteinExistence type="inferred from homology"/>
<feature type="domain" description="TonB-dependent receptor-like beta-barrel" evidence="14">
    <location>
        <begin position="279"/>
        <end position="743"/>
    </location>
</feature>
<keyword evidence="10 11" id="KW-0998">Cell outer membrane</keyword>
<name>A0ABV7X8C8_9SPHN</name>
<reference evidence="17" key="1">
    <citation type="journal article" date="2019" name="Int. J. Syst. Evol. Microbiol.">
        <title>The Global Catalogue of Microorganisms (GCM) 10K type strain sequencing project: providing services to taxonomists for standard genome sequencing and annotation.</title>
        <authorList>
            <consortium name="The Broad Institute Genomics Platform"/>
            <consortium name="The Broad Institute Genome Sequencing Center for Infectious Disease"/>
            <person name="Wu L."/>
            <person name="Ma J."/>
        </authorList>
    </citation>
    <scope>NUCLEOTIDE SEQUENCE [LARGE SCALE GENOMIC DNA]</scope>
    <source>
        <strain evidence="17">KCTC 42644</strain>
    </source>
</reference>
<evidence type="ECO:0000256" key="11">
    <source>
        <dbReference type="PROSITE-ProRule" id="PRU01360"/>
    </source>
</evidence>
<keyword evidence="7" id="KW-0406">Ion transport</keyword>
<evidence type="ECO:0000256" key="2">
    <source>
        <dbReference type="ARBA" id="ARBA00022448"/>
    </source>
</evidence>
<dbReference type="InterPro" id="IPR000531">
    <property type="entry name" value="Beta-barrel_TonB"/>
</dbReference>
<gene>
    <name evidence="16" type="ORF">ACFOMD_03215</name>
</gene>
<dbReference type="EMBL" id="JBHRXV010000002">
    <property type="protein sequence ID" value="MFC3711564.1"/>
    <property type="molecule type" value="Genomic_DNA"/>
</dbReference>
<evidence type="ECO:0000256" key="5">
    <source>
        <dbReference type="ARBA" id="ARBA00022692"/>
    </source>
</evidence>
<evidence type="ECO:0000256" key="10">
    <source>
        <dbReference type="ARBA" id="ARBA00023237"/>
    </source>
</evidence>
<evidence type="ECO:0000256" key="13">
    <source>
        <dbReference type="SAM" id="SignalP"/>
    </source>
</evidence>
<feature type="chain" id="PRO_5046595145" evidence="13">
    <location>
        <begin position="26"/>
        <end position="777"/>
    </location>
</feature>
<evidence type="ECO:0000313" key="17">
    <source>
        <dbReference type="Proteomes" id="UP001595615"/>
    </source>
</evidence>
<feature type="signal peptide" evidence="13">
    <location>
        <begin position="1"/>
        <end position="25"/>
    </location>
</feature>
<dbReference type="Gene3D" id="2.40.170.20">
    <property type="entry name" value="TonB-dependent receptor, beta-barrel domain"/>
    <property type="match status" value="1"/>
</dbReference>
<keyword evidence="4" id="KW-0410">Iron transport</keyword>
<keyword evidence="13" id="KW-0732">Signal</keyword>
<dbReference type="SUPFAM" id="SSF56935">
    <property type="entry name" value="Porins"/>
    <property type="match status" value="1"/>
</dbReference>
<evidence type="ECO:0000313" key="16">
    <source>
        <dbReference type="EMBL" id="MFC3711564.1"/>
    </source>
</evidence>
<evidence type="ECO:0000256" key="12">
    <source>
        <dbReference type="RuleBase" id="RU003357"/>
    </source>
</evidence>
<dbReference type="InterPro" id="IPR039426">
    <property type="entry name" value="TonB-dep_rcpt-like"/>
</dbReference>
<dbReference type="RefSeq" id="WP_380856759.1">
    <property type="nucleotide sequence ID" value="NZ_JBHRXV010000002.1"/>
</dbReference>
<dbReference type="Proteomes" id="UP001595615">
    <property type="component" value="Unassembled WGS sequence"/>
</dbReference>
<feature type="domain" description="TonB-dependent receptor plug" evidence="15">
    <location>
        <begin position="56"/>
        <end position="166"/>
    </location>
</feature>
<evidence type="ECO:0000256" key="4">
    <source>
        <dbReference type="ARBA" id="ARBA00022496"/>
    </source>
</evidence>
<dbReference type="PANTHER" id="PTHR32552:SF81">
    <property type="entry name" value="TONB-DEPENDENT OUTER MEMBRANE RECEPTOR"/>
    <property type="match status" value="1"/>
</dbReference>
<evidence type="ECO:0000256" key="1">
    <source>
        <dbReference type="ARBA" id="ARBA00004571"/>
    </source>
</evidence>
<evidence type="ECO:0000256" key="3">
    <source>
        <dbReference type="ARBA" id="ARBA00022452"/>
    </source>
</evidence>
<accession>A0ABV7X8C8</accession>
<evidence type="ECO:0000256" key="8">
    <source>
        <dbReference type="ARBA" id="ARBA00023077"/>
    </source>
</evidence>
<dbReference type="InterPro" id="IPR012910">
    <property type="entry name" value="Plug_dom"/>
</dbReference>
<protein>
    <submittedName>
        <fullName evidence="16">TonB-dependent receptor</fullName>
    </submittedName>
</protein>
<organism evidence="16 17">
    <name type="scientific">Sphingoaurantiacus capsulatus</name>
    <dbReference type="NCBI Taxonomy" id="1771310"/>
    <lineage>
        <taxon>Bacteria</taxon>
        <taxon>Pseudomonadati</taxon>
        <taxon>Pseudomonadota</taxon>
        <taxon>Alphaproteobacteria</taxon>
        <taxon>Sphingomonadales</taxon>
        <taxon>Sphingosinicellaceae</taxon>
        <taxon>Sphingoaurantiacus</taxon>
    </lineage>
</organism>
<evidence type="ECO:0000256" key="9">
    <source>
        <dbReference type="ARBA" id="ARBA00023136"/>
    </source>
</evidence>
<keyword evidence="2 11" id="KW-0813">Transport</keyword>
<dbReference type="PANTHER" id="PTHR32552">
    <property type="entry name" value="FERRICHROME IRON RECEPTOR-RELATED"/>
    <property type="match status" value="1"/>
</dbReference>
<keyword evidence="16" id="KW-0675">Receptor</keyword>
<comment type="similarity">
    <text evidence="11 12">Belongs to the TonB-dependent receptor family.</text>
</comment>
<sequence length="777" mass="83627">MTPFATRYLSVLLASSAIFAAPAFAQNTAATETAAADDMVDANEIVVTAQRREQKLQDVPLSVSALGNETIERAGISNVGNIGNYVPNIQVNQTVGNNFGPLITIRGIAPSADTSLARDQPVGIYVDGVPVAKSTGAAFDLVDLERVEVLRGPQGTLYGKNTIGGAVNLVTRKPTGEFGGEASAGFGSFGLGTQRVSLNLPAIGDSDSGFGSLKTKIAVSARQYDGYYKNFALDNRFGSEDRWAGRGDILWERGDFSVGYAYDITDSKGTPSILAISANPNAVPALAALINPNIVTGRPKGISAQSALDSDFHVEGHAINAAWDVSDSLTLKSISAWRSMSTHSASDFDGTPSDILRIILDNEYRQFTQEVQVIGEAGDFNYTLGGFYMNDEYSVYNPRWNVQLGRNFFDLSERGAESYSIAGYGQLTWSPSALDNKLDVAVGLRWTKDHKDTRELLVANAAYAANPAAAGSGVFVRTATGAPVTRSGLPAAQARPGVVGGLGADDLIPVQAEKSWKEFTPDLSITYAIDPDINIYGRVATGFKSGGYNDTAATNAAFFAPYDPEKLLSFELGTKASLFDRKLSFTAAVYHSIYKDFQAGVFVPAQITTNIINAGKALFTGFEIEGQLRPVDNLVLNFGYGYLDARYKEFVLPTGVDVASTYKIPFAPKNNYLIGATHTAPLGFADLETSLNYSWRGSQWSTITADPLPKRKAYGVLDGRIALKSIMIGDKEELEFALWGKNLTDEEYWVSSINLSIVAVRQWAEPRSFGGEVKLKF</sequence>
<keyword evidence="17" id="KW-1185">Reference proteome</keyword>
<dbReference type="PROSITE" id="PS52016">
    <property type="entry name" value="TONB_DEPENDENT_REC_3"/>
    <property type="match status" value="1"/>
</dbReference>
<evidence type="ECO:0000259" key="15">
    <source>
        <dbReference type="Pfam" id="PF07715"/>
    </source>
</evidence>
<keyword evidence="5 11" id="KW-0812">Transmembrane</keyword>